<dbReference type="Proteomes" id="UP000253426">
    <property type="component" value="Unassembled WGS sequence"/>
</dbReference>
<gene>
    <name evidence="2" type="ORF">DES53_11590</name>
</gene>
<dbReference type="EMBL" id="QNRR01000015">
    <property type="protein sequence ID" value="RBP36949.1"/>
    <property type="molecule type" value="Genomic_DNA"/>
</dbReference>
<evidence type="ECO:0000256" key="1">
    <source>
        <dbReference type="SAM" id="Phobius"/>
    </source>
</evidence>
<accession>A0A366H4W3</accession>
<keyword evidence="1" id="KW-1133">Transmembrane helix</keyword>
<keyword evidence="1" id="KW-0472">Membrane</keyword>
<proteinExistence type="predicted"/>
<dbReference type="AlphaFoldDB" id="A0A366H4W3"/>
<evidence type="ECO:0000313" key="2">
    <source>
        <dbReference type="EMBL" id="RBP36949.1"/>
    </source>
</evidence>
<dbReference type="RefSeq" id="WP_113961724.1">
    <property type="nucleotide sequence ID" value="NZ_QNRR01000015.1"/>
</dbReference>
<sequence>MSRRKIYLLMALFVLLVGIPATYICFTMYPRNPLRFRLVGVHPTTDHSYFRNVVQMEVINTSPVPVRLTAATVRGGSLPTGPILTSFGEIVHTHVSGRVDADGTLYPGARILSESYGTWPEGVKPDQHNIHVLYLSHSSTEGKISALYWSIVTRLPESWRKKAPKLRSQWNTAPLEISP</sequence>
<evidence type="ECO:0000313" key="3">
    <source>
        <dbReference type="Proteomes" id="UP000253426"/>
    </source>
</evidence>
<keyword evidence="3" id="KW-1185">Reference proteome</keyword>
<feature type="transmembrane region" description="Helical" evidence="1">
    <location>
        <begin position="6"/>
        <end position="29"/>
    </location>
</feature>
<keyword evidence="1" id="KW-0812">Transmembrane</keyword>
<protein>
    <submittedName>
        <fullName evidence="2">Uncharacterized protein</fullName>
    </submittedName>
</protein>
<comment type="caution">
    <text evidence="2">The sequence shown here is derived from an EMBL/GenBank/DDBJ whole genome shotgun (WGS) entry which is preliminary data.</text>
</comment>
<organism evidence="2 3">
    <name type="scientific">Roseimicrobium gellanilyticum</name>
    <dbReference type="NCBI Taxonomy" id="748857"/>
    <lineage>
        <taxon>Bacteria</taxon>
        <taxon>Pseudomonadati</taxon>
        <taxon>Verrucomicrobiota</taxon>
        <taxon>Verrucomicrobiia</taxon>
        <taxon>Verrucomicrobiales</taxon>
        <taxon>Verrucomicrobiaceae</taxon>
        <taxon>Roseimicrobium</taxon>
    </lineage>
</organism>
<name>A0A366H4W3_9BACT</name>
<reference evidence="2 3" key="1">
    <citation type="submission" date="2018-06" db="EMBL/GenBank/DDBJ databases">
        <title>Genomic Encyclopedia of Type Strains, Phase IV (KMG-IV): sequencing the most valuable type-strain genomes for metagenomic binning, comparative biology and taxonomic classification.</title>
        <authorList>
            <person name="Goeker M."/>
        </authorList>
    </citation>
    <scope>NUCLEOTIDE SEQUENCE [LARGE SCALE GENOMIC DNA]</scope>
    <source>
        <strain evidence="2 3">DSM 25532</strain>
    </source>
</reference>